<dbReference type="Pfam" id="PF02517">
    <property type="entry name" value="Rce1-like"/>
    <property type="match status" value="1"/>
</dbReference>
<feature type="transmembrane region" description="Helical" evidence="1">
    <location>
        <begin position="174"/>
        <end position="195"/>
    </location>
</feature>
<reference evidence="3" key="1">
    <citation type="submission" date="2019-12" db="EMBL/GenBank/DDBJ databases">
        <title>Whole-genome sequence of Halomicrobium mukohataei pws1.</title>
        <authorList>
            <person name="Verma D.K."/>
            <person name="Gopal K."/>
            <person name="Prasad E.S."/>
        </authorList>
    </citation>
    <scope>NUCLEOTIDE SEQUENCE</scope>
    <source>
        <strain evidence="3">Pws1</strain>
    </source>
</reference>
<dbReference type="GO" id="GO:0008237">
    <property type="term" value="F:metallopeptidase activity"/>
    <property type="evidence" value="ECO:0007669"/>
    <property type="project" value="UniProtKB-KW"/>
</dbReference>
<feature type="transmembrane region" description="Helical" evidence="1">
    <location>
        <begin position="27"/>
        <end position="45"/>
    </location>
</feature>
<keyword evidence="1" id="KW-1133">Transmembrane helix</keyword>
<evidence type="ECO:0000259" key="2">
    <source>
        <dbReference type="Pfam" id="PF02517"/>
    </source>
</evidence>
<proteinExistence type="predicted"/>
<evidence type="ECO:0000313" key="3">
    <source>
        <dbReference type="EMBL" id="NLV09430.1"/>
    </source>
</evidence>
<comment type="caution">
    <text evidence="3">The sequence shown here is derived from an EMBL/GenBank/DDBJ whole genome shotgun (WGS) entry which is preliminary data.</text>
</comment>
<organism evidence="3 4">
    <name type="scientific">Halomicrobium mukohataei</name>
    <dbReference type="NCBI Taxonomy" id="57705"/>
    <lineage>
        <taxon>Archaea</taxon>
        <taxon>Methanobacteriati</taxon>
        <taxon>Methanobacteriota</taxon>
        <taxon>Stenosarchaea group</taxon>
        <taxon>Halobacteria</taxon>
        <taxon>Halobacteriales</taxon>
        <taxon>Haloarculaceae</taxon>
        <taxon>Halomicrobium</taxon>
    </lineage>
</organism>
<gene>
    <name evidence="3" type="ORF">GOC74_05750</name>
</gene>
<keyword evidence="3" id="KW-0482">Metalloprotease</keyword>
<feature type="transmembrane region" description="Helical" evidence="1">
    <location>
        <begin position="94"/>
        <end position="115"/>
    </location>
</feature>
<keyword evidence="3" id="KW-0645">Protease</keyword>
<sequence length="318" mass="33995">MTERTTSRVHRLLCGTDDTRLRASLRILIALVVTFTGALWGSVLVTEVPLSPLYEPLFGHLLALVAVLVAMVVLSRYVDHRPLSAYGFDLSLRWGLDVIAGLVVGIGLVGLAFVLNDQRGVVTVVGELSSGASSSFLFGVGVAVVGWLFVGLWEETIFRGLFLKNAAEGLASRGLPPLATTFGALLSSSLVYGFLHGPLGSNPDEVSLLYSLVMTSVMGGLFGLAYVLSGELALPVGLHMGINFAEHTLFFGPPDGVLPAVLRVEHAVTGERIQFQSIDPEVILPVFLVGYATIVVWAYLWNGSDAFDVSVDRPEQPS</sequence>
<dbReference type="Proteomes" id="UP000608662">
    <property type="component" value="Unassembled WGS sequence"/>
</dbReference>
<feature type="domain" description="CAAX prenyl protease 2/Lysostaphin resistance protein A-like" evidence="2">
    <location>
        <begin position="141"/>
        <end position="244"/>
    </location>
</feature>
<accession>A0A847UD67</accession>
<protein>
    <submittedName>
        <fullName evidence="3">CPBP family intramembrane metalloprotease</fullName>
    </submittedName>
</protein>
<keyword evidence="3" id="KW-0378">Hydrolase</keyword>
<dbReference type="GO" id="GO:0006508">
    <property type="term" value="P:proteolysis"/>
    <property type="evidence" value="ECO:0007669"/>
    <property type="project" value="UniProtKB-KW"/>
</dbReference>
<feature type="transmembrane region" description="Helical" evidence="1">
    <location>
        <begin position="135"/>
        <end position="153"/>
    </location>
</feature>
<dbReference type="PANTHER" id="PTHR39430:SF1">
    <property type="entry name" value="PROTEASE"/>
    <property type="match status" value="1"/>
</dbReference>
<feature type="transmembrane region" description="Helical" evidence="1">
    <location>
        <begin position="57"/>
        <end position="74"/>
    </location>
</feature>
<dbReference type="GO" id="GO:0080120">
    <property type="term" value="P:CAAX-box protein maturation"/>
    <property type="evidence" value="ECO:0007669"/>
    <property type="project" value="UniProtKB-ARBA"/>
</dbReference>
<name>A0A847UD67_9EURY</name>
<keyword evidence="1" id="KW-0472">Membrane</keyword>
<feature type="transmembrane region" description="Helical" evidence="1">
    <location>
        <begin position="207"/>
        <end position="228"/>
    </location>
</feature>
<feature type="transmembrane region" description="Helical" evidence="1">
    <location>
        <begin position="282"/>
        <end position="301"/>
    </location>
</feature>
<dbReference type="EMBL" id="WOYG01000001">
    <property type="protein sequence ID" value="NLV09430.1"/>
    <property type="molecule type" value="Genomic_DNA"/>
</dbReference>
<dbReference type="InterPro" id="IPR003675">
    <property type="entry name" value="Rce1/LyrA-like_dom"/>
</dbReference>
<evidence type="ECO:0000256" key="1">
    <source>
        <dbReference type="SAM" id="Phobius"/>
    </source>
</evidence>
<evidence type="ECO:0000313" key="4">
    <source>
        <dbReference type="Proteomes" id="UP000608662"/>
    </source>
</evidence>
<dbReference type="GO" id="GO:0004175">
    <property type="term" value="F:endopeptidase activity"/>
    <property type="evidence" value="ECO:0007669"/>
    <property type="project" value="UniProtKB-ARBA"/>
</dbReference>
<dbReference type="PANTHER" id="PTHR39430">
    <property type="entry name" value="MEMBRANE-ASSOCIATED PROTEASE-RELATED"/>
    <property type="match status" value="1"/>
</dbReference>
<keyword evidence="1" id="KW-0812">Transmembrane</keyword>
<dbReference type="AlphaFoldDB" id="A0A847UD67"/>